<organism evidence="4 5">
    <name type="scientific">Panagrolaimus superbus</name>
    <dbReference type="NCBI Taxonomy" id="310955"/>
    <lineage>
        <taxon>Eukaryota</taxon>
        <taxon>Metazoa</taxon>
        <taxon>Ecdysozoa</taxon>
        <taxon>Nematoda</taxon>
        <taxon>Chromadorea</taxon>
        <taxon>Rhabditida</taxon>
        <taxon>Tylenchina</taxon>
        <taxon>Panagrolaimomorpha</taxon>
        <taxon>Panagrolaimoidea</taxon>
        <taxon>Panagrolaimidae</taxon>
        <taxon>Panagrolaimus</taxon>
    </lineage>
</organism>
<dbReference type="Pfam" id="PF00012">
    <property type="entry name" value="HSP70"/>
    <property type="match status" value="1"/>
</dbReference>
<dbReference type="Gene3D" id="3.90.640.10">
    <property type="entry name" value="Actin, Chain A, domain 4"/>
    <property type="match status" value="1"/>
</dbReference>
<name>A0A914XXM3_9BILA</name>
<dbReference type="GO" id="GO:0140662">
    <property type="term" value="F:ATP-dependent protein folding chaperone"/>
    <property type="evidence" value="ECO:0007669"/>
    <property type="project" value="InterPro"/>
</dbReference>
<dbReference type="PROSITE" id="PS00297">
    <property type="entry name" value="HSP70_1"/>
    <property type="match status" value="1"/>
</dbReference>
<reference evidence="5" key="1">
    <citation type="submission" date="2022-11" db="UniProtKB">
        <authorList>
            <consortium name="WormBaseParasite"/>
        </authorList>
    </citation>
    <scope>IDENTIFICATION</scope>
</reference>
<proteinExistence type="inferred from homology"/>
<evidence type="ECO:0000256" key="3">
    <source>
        <dbReference type="ARBA" id="ARBA00022840"/>
    </source>
</evidence>
<evidence type="ECO:0000256" key="2">
    <source>
        <dbReference type="ARBA" id="ARBA00022741"/>
    </source>
</evidence>
<dbReference type="SUPFAM" id="SSF53067">
    <property type="entry name" value="Actin-like ATPase domain"/>
    <property type="match status" value="2"/>
</dbReference>
<dbReference type="InterPro" id="IPR043129">
    <property type="entry name" value="ATPase_NBD"/>
</dbReference>
<evidence type="ECO:0000256" key="1">
    <source>
        <dbReference type="ARBA" id="ARBA00007381"/>
    </source>
</evidence>
<protein>
    <submittedName>
        <fullName evidence="5">Heat shock protein 70</fullName>
    </submittedName>
</protein>
<sequence length="345" mass="38888">MEHMLNVQIARNSQEDVQKQKLKNSLEIILMEVNGKLYDMIKEFIDGNESADTNLTNDKMFAFPKRITDENSNINAVGIDLGTSRCCVAVNRKSGIETVGLENTGERLLPSYVAYDEDNTKCGQVVADRLRNYSKATVFDSKRMIGKSMVVIDKIWPFKVVNIDNQVMIKLETDRGEIQQTAIQVASELLKYMKIKTEQFQGKRLSEVVITVPAAFTTSQEEATRAAAILAGWETVTLLPEPIAASFAYFIDRPIPNNSTLILFDLGGGTLDVCVFKIINNRIQIISKNGDSRLGGRDFDNLLMDHFINKLSLDYDVNVRGNTKYKLLAECQKIKHYLSVRNDEQ</sequence>
<dbReference type="InterPro" id="IPR018181">
    <property type="entry name" value="Heat_shock_70_CS"/>
</dbReference>
<keyword evidence="2" id="KW-0547">Nucleotide-binding</keyword>
<dbReference type="Gene3D" id="3.30.420.40">
    <property type="match status" value="2"/>
</dbReference>
<dbReference type="Proteomes" id="UP000887577">
    <property type="component" value="Unplaced"/>
</dbReference>
<dbReference type="GO" id="GO:0005524">
    <property type="term" value="F:ATP binding"/>
    <property type="evidence" value="ECO:0007669"/>
    <property type="project" value="UniProtKB-KW"/>
</dbReference>
<dbReference type="GO" id="GO:0006950">
    <property type="term" value="P:response to stress"/>
    <property type="evidence" value="ECO:0007669"/>
    <property type="project" value="UniProtKB-ARBA"/>
</dbReference>
<accession>A0A914XXM3</accession>
<dbReference type="WBParaSite" id="PSU_v2.g10492.t1">
    <property type="protein sequence ID" value="PSU_v2.g10492.t1"/>
    <property type="gene ID" value="PSU_v2.g10492"/>
</dbReference>
<dbReference type="PANTHER" id="PTHR19375">
    <property type="entry name" value="HEAT SHOCK PROTEIN 70KDA"/>
    <property type="match status" value="1"/>
</dbReference>
<dbReference type="AlphaFoldDB" id="A0A914XXM3"/>
<keyword evidence="3" id="KW-0067">ATP-binding</keyword>
<evidence type="ECO:0000313" key="5">
    <source>
        <dbReference type="WBParaSite" id="PSU_v2.g10492.t1"/>
    </source>
</evidence>
<comment type="similarity">
    <text evidence="1">Belongs to the heat shock protein 70 family.</text>
</comment>
<dbReference type="InterPro" id="IPR013126">
    <property type="entry name" value="Hsp_70_fam"/>
</dbReference>
<evidence type="ECO:0000313" key="4">
    <source>
        <dbReference type="Proteomes" id="UP000887577"/>
    </source>
</evidence>
<dbReference type="PRINTS" id="PR00301">
    <property type="entry name" value="HEATSHOCK70"/>
</dbReference>
<keyword evidence="4" id="KW-1185">Reference proteome</keyword>